<reference evidence="3" key="1">
    <citation type="submission" date="2021-01" db="EMBL/GenBank/DDBJ databases">
        <authorList>
            <person name="Zahm M."/>
            <person name="Roques C."/>
            <person name="Cabau C."/>
            <person name="Klopp C."/>
            <person name="Donnadieu C."/>
            <person name="Jouanno E."/>
            <person name="Lampietro C."/>
            <person name="Louis A."/>
            <person name="Herpin A."/>
            <person name="Echchiki A."/>
            <person name="Berthelot C."/>
            <person name="Parey E."/>
            <person name="Roest-Crollius H."/>
            <person name="Braasch I."/>
            <person name="Postlethwait J."/>
            <person name="Bobe J."/>
            <person name="Montfort J."/>
            <person name="Bouchez O."/>
            <person name="Begum T."/>
            <person name="Mejri S."/>
            <person name="Adams A."/>
            <person name="Chen W.-J."/>
            <person name="Guiguen Y."/>
        </authorList>
    </citation>
    <scope>NUCLEOTIDE SEQUENCE</scope>
    <source>
        <strain evidence="3">YG-15Mar2019-1</strain>
        <tissue evidence="3">Brain</tissue>
    </source>
</reference>
<feature type="signal peptide" evidence="2">
    <location>
        <begin position="1"/>
        <end position="27"/>
    </location>
</feature>
<feature type="region of interest" description="Disordered" evidence="1">
    <location>
        <begin position="28"/>
        <end position="75"/>
    </location>
</feature>
<dbReference type="EMBL" id="JAFDVH010000023">
    <property type="protein sequence ID" value="KAG7456199.1"/>
    <property type="molecule type" value="Genomic_DNA"/>
</dbReference>
<sequence length="140" mass="15656">MRKTSSSMSTFALLLAAAMVCHHGAMGRSPHGIPPAERTDISGSVHPERELDGVRGHSKETRDVKGPNSSDQPNPCFFLKDSEIESCRLRFARNKFNINPFGLRFGKRDWSNQSEAKNTRPTTSKLLPYLMYLRQPGVPV</sequence>
<keyword evidence="4" id="KW-1185">Reference proteome</keyword>
<keyword evidence="2" id="KW-0732">Signal</keyword>
<protein>
    <recommendedName>
        <fullName evidence="5">Kisspeptin</fullName>
    </recommendedName>
</protein>
<feature type="chain" id="PRO_5038932219" description="Kisspeptin" evidence="2">
    <location>
        <begin position="28"/>
        <end position="140"/>
    </location>
</feature>
<comment type="caution">
    <text evidence="3">The sequence shown here is derived from an EMBL/GenBank/DDBJ whole genome shotgun (WGS) entry which is preliminary data.</text>
</comment>
<evidence type="ECO:0000256" key="1">
    <source>
        <dbReference type="SAM" id="MobiDB-lite"/>
    </source>
</evidence>
<accession>A0A9D3SWY2</accession>
<evidence type="ECO:0008006" key="5">
    <source>
        <dbReference type="Google" id="ProtNLM"/>
    </source>
</evidence>
<proteinExistence type="predicted"/>
<dbReference type="OrthoDB" id="9929362at2759"/>
<feature type="compositionally biased region" description="Basic and acidic residues" evidence="1">
    <location>
        <begin position="46"/>
        <end position="65"/>
    </location>
</feature>
<evidence type="ECO:0000256" key="2">
    <source>
        <dbReference type="SAM" id="SignalP"/>
    </source>
</evidence>
<dbReference type="AlphaFoldDB" id="A0A9D3SWY2"/>
<name>A0A9D3SWY2_MEGAT</name>
<evidence type="ECO:0000313" key="4">
    <source>
        <dbReference type="Proteomes" id="UP001046870"/>
    </source>
</evidence>
<evidence type="ECO:0000313" key="3">
    <source>
        <dbReference type="EMBL" id="KAG7456199.1"/>
    </source>
</evidence>
<gene>
    <name evidence="3" type="ORF">MATL_G00249240</name>
</gene>
<organism evidence="3 4">
    <name type="scientific">Megalops atlanticus</name>
    <name type="common">Tarpon</name>
    <name type="synonym">Clupea gigantea</name>
    <dbReference type="NCBI Taxonomy" id="7932"/>
    <lineage>
        <taxon>Eukaryota</taxon>
        <taxon>Metazoa</taxon>
        <taxon>Chordata</taxon>
        <taxon>Craniata</taxon>
        <taxon>Vertebrata</taxon>
        <taxon>Euteleostomi</taxon>
        <taxon>Actinopterygii</taxon>
        <taxon>Neopterygii</taxon>
        <taxon>Teleostei</taxon>
        <taxon>Elopiformes</taxon>
        <taxon>Megalopidae</taxon>
        <taxon>Megalops</taxon>
    </lineage>
</organism>
<dbReference type="Proteomes" id="UP001046870">
    <property type="component" value="Chromosome 23"/>
</dbReference>